<dbReference type="InterPro" id="IPR058240">
    <property type="entry name" value="rSAM_sf"/>
</dbReference>
<reference evidence="9" key="1">
    <citation type="submission" date="2021-02" db="EMBL/GenBank/DDBJ databases">
        <title>Infant gut strain persistence is associated with maternal origin, phylogeny, and functional potential including surface adhesion and iron acquisition.</title>
        <authorList>
            <person name="Lou Y.C."/>
        </authorList>
    </citation>
    <scope>NUCLEOTIDE SEQUENCE</scope>
    <source>
        <strain evidence="9">L3_108_103G1_dasL3_108_103G1_concoct_2</strain>
    </source>
</reference>
<dbReference type="SFLD" id="SFLDG01067">
    <property type="entry name" value="SPASM/twitch_domain_containing"/>
    <property type="match status" value="1"/>
</dbReference>
<dbReference type="PANTHER" id="PTHR11228">
    <property type="entry name" value="RADICAL SAM DOMAIN PROTEIN"/>
    <property type="match status" value="1"/>
</dbReference>
<dbReference type="EMBL" id="JAGZMZ010000001">
    <property type="protein sequence ID" value="MBS4883165.1"/>
    <property type="molecule type" value="Genomic_DNA"/>
</dbReference>
<gene>
    <name evidence="9" type="ORF">KHZ85_00125</name>
</gene>
<protein>
    <submittedName>
        <fullName evidence="9">Radical SAM protein</fullName>
    </submittedName>
</protein>
<dbReference type="AlphaFoldDB" id="A0A943A216"/>
<comment type="caution">
    <text evidence="9">The sequence shown here is derived from an EMBL/GenBank/DDBJ whole genome shotgun (WGS) entry which is preliminary data.</text>
</comment>
<dbReference type="GO" id="GO:0051539">
    <property type="term" value="F:4 iron, 4 sulfur cluster binding"/>
    <property type="evidence" value="ECO:0007669"/>
    <property type="project" value="UniProtKB-KW"/>
</dbReference>
<accession>A0A943A216</accession>
<evidence type="ECO:0000256" key="7">
    <source>
        <dbReference type="ARBA" id="ARBA00023014"/>
    </source>
</evidence>
<keyword evidence="7" id="KW-0411">Iron-sulfur</keyword>
<dbReference type="RefSeq" id="WP_022420119.1">
    <property type="nucleotide sequence ID" value="NZ_CAUFDR010000017.1"/>
</dbReference>
<evidence type="ECO:0000256" key="3">
    <source>
        <dbReference type="ARBA" id="ARBA00022691"/>
    </source>
</evidence>
<dbReference type="InterPro" id="IPR013785">
    <property type="entry name" value="Aldolase_TIM"/>
</dbReference>
<dbReference type="PROSITE" id="PS01305">
    <property type="entry name" value="MOAA_NIFB_PQQE"/>
    <property type="match status" value="1"/>
</dbReference>
<comment type="cofactor">
    <cofactor evidence="1">
        <name>[4Fe-4S] cluster</name>
        <dbReference type="ChEBI" id="CHEBI:49883"/>
    </cofactor>
</comment>
<name>A0A943A216_9FIRM</name>
<dbReference type="GO" id="GO:0016491">
    <property type="term" value="F:oxidoreductase activity"/>
    <property type="evidence" value="ECO:0007669"/>
    <property type="project" value="UniProtKB-KW"/>
</dbReference>
<evidence type="ECO:0000259" key="8">
    <source>
        <dbReference type="PROSITE" id="PS51918"/>
    </source>
</evidence>
<evidence type="ECO:0000256" key="1">
    <source>
        <dbReference type="ARBA" id="ARBA00001966"/>
    </source>
</evidence>
<keyword evidence="5" id="KW-0560">Oxidoreductase</keyword>
<proteinExistence type="predicted"/>
<evidence type="ECO:0000256" key="2">
    <source>
        <dbReference type="ARBA" id="ARBA00022485"/>
    </source>
</evidence>
<dbReference type="Proteomes" id="UP000753219">
    <property type="component" value="Unassembled WGS sequence"/>
</dbReference>
<keyword evidence="3" id="KW-0949">S-adenosyl-L-methionine</keyword>
<dbReference type="SUPFAM" id="SSF102114">
    <property type="entry name" value="Radical SAM enzymes"/>
    <property type="match status" value="1"/>
</dbReference>
<sequence length="281" mass="32611">MRFKRVYVEITNTCNLQCSFCIQNQRTPQAMSMEQFTHVIQQIAGYTRYVYLHVLGEPLSHPLLDAFLSVCEQYGLYVNLTTNGTLLKEKAEILTRHSIRQLNVSLHSFPQHRQTHYLQDVFQVCEKLAAQNVYINYRLWSLGKQGMDPSNLQVLKQVLLHYDKTLQEEAKRLQRIPLAEHISLHFEEVFSWPSLAQPFVNDKGRCLGMKDMCAVLSNGDVVPCCLDSKGECVLGNLFESDMEEILSSPRAKAIVDGFQRFHIEEELCRHCSYRLRFYRLS</sequence>
<evidence type="ECO:0000256" key="6">
    <source>
        <dbReference type="ARBA" id="ARBA00023004"/>
    </source>
</evidence>
<dbReference type="CDD" id="cd21122">
    <property type="entry name" value="SPASM_rSAM"/>
    <property type="match status" value="1"/>
</dbReference>
<keyword evidence="6" id="KW-0408">Iron</keyword>
<dbReference type="Gene3D" id="3.20.20.70">
    <property type="entry name" value="Aldolase class I"/>
    <property type="match status" value="1"/>
</dbReference>
<dbReference type="PROSITE" id="PS51918">
    <property type="entry name" value="RADICAL_SAM"/>
    <property type="match status" value="1"/>
</dbReference>
<dbReference type="CDD" id="cd01335">
    <property type="entry name" value="Radical_SAM"/>
    <property type="match status" value="1"/>
</dbReference>
<dbReference type="InterPro" id="IPR023885">
    <property type="entry name" value="4Fe4S-binding_SPASM_dom"/>
</dbReference>
<dbReference type="SFLD" id="SFLDS00029">
    <property type="entry name" value="Radical_SAM"/>
    <property type="match status" value="1"/>
</dbReference>
<evidence type="ECO:0000313" key="10">
    <source>
        <dbReference type="Proteomes" id="UP000753219"/>
    </source>
</evidence>
<dbReference type="InterPro" id="IPR050377">
    <property type="entry name" value="Radical_SAM_PqqE_MftC-like"/>
</dbReference>
<dbReference type="InterPro" id="IPR007197">
    <property type="entry name" value="rSAM"/>
</dbReference>
<organism evidence="9 10">
    <name type="scientific">Amedibacillus dolichus</name>
    <dbReference type="NCBI Taxonomy" id="31971"/>
    <lineage>
        <taxon>Bacteria</taxon>
        <taxon>Bacillati</taxon>
        <taxon>Bacillota</taxon>
        <taxon>Erysipelotrichia</taxon>
        <taxon>Erysipelotrichales</taxon>
        <taxon>Erysipelotrichaceae</taxon>
        <taxon>Amedibacillus</taxon>
    </lineage>
</organism>
<dbReference type="Pfam" id="PF04055">
    <property type="entry name" value="Radical_SAM"/>
    <property type="match status" value="1"/>
</dbReference>
<feature type="domain" description="Radical SAM core" evidence="8">
    <location>
        <begin position="1"/>
        <end position="187"/>
    </location>
</feature>
<keyword evidence="2" id="KW-0004">4Fe-4S</keyword>
<evidence type="ECO:0000313" key="9">
    <source>
        <dbReference type="EMBL" id="MBS4883165.1"/>
    </source>
</evidence>
<dbReference type="GO" id="GO:0046872">
    <property type="term" value="F:metal ion binding"/>
    <property type="evidence" value="ECO:0007669"/>
    <property type="project" value="UniProtKB-KW"/>
</dbReference>
<dbReference type="Pfam" id="PF13186">
    <property type="entry name" value="SPASM"/>
    <property type="match status" value="1"/>
</dbReference>
<evidence type="ECO:0000256" key="5">
    <source>
        <dbReference type="ARBA" id="ARBA00023002"/>
    </source>
</evidence>
<keyword evidence="4" id="KW-0479">Metal-binding</keyword>
<dbReference type="InterPro" id="IPR000385">
    <property type="entry name" value="MoaA_NifB_PqqE_Fe-S-bd_CS"/>
</dbReference>
<dbReference type="PANTHER" id="PTHR11228:SF7">
    <property type="entry name" value="PQQA PEPTIDE CYCLASE"/>
    <property type="match status" value="1"/>
</dbReference>
<evidence type="ECO:0000256" key="4">
    <source>
        <dbReference type="ARBA" id="ARBA00022723"/>
    </source>
</evidence>